<dbReference type="InterPro" id="IPR036871">
    <property type="entry name" value="PX_dom_sf"/>
</dbReference>
<evidence type="ECO:0000256" key="4">
    <source>
        <dbReference type="ARBA" id="ARBA00022927"/>
    </source>
</evidence>
<dbReference type="InterPro" id="IPR001683">
    <property type="entry name" value="PX_dom"/>
</dbReference>
<keyword evidence="5" id="KW-0446">Lipid-binding</keyword>
<dbReference type="Pfam" id="PF00787">
    <property type="entry name" value="PX"/>
    <property type="match status" value="1"/>
</dbReference>
<feature type="region of interest" description="Disordered" evidence="8">
    <location>
        <begin position="68"/>
        <end position="88"/>
    </location>
</feature>
<comment type="similarity">
    <text evidence="2">Belongs to the sorting nexin family.</text>
</comment>
<keyword evidence="4" id="KW-0653">Protein transport</keyword>
<protein>
    <submittedName>
        <fullName evidence="10">Sorting nexin-24-like</fullName>
    </submittedName>
</protein>
<name>A0AAD8G0V3_ACIOX</name>
<dbReference type="GO" id="GO:1901981">
    <property type="term" value="F:phosphatidylinositol phosphate binding"/>
    <property type="evidence" value="ECO:0007669"/>
    <property type="project" value="TreeGrafter"/>
</dbReference>
<dbReference type="PANTHER" id="PTHR15813">
    <property type="entry name" value="SORTING NEXIN-22 AND 24"/>
    <property type="match status" value="1"/>
</dbReference>
<dbReference type="Proteomes" id="UP001230051">
    <property type="component" value="Unassembled WGS sequence"/>
</dbReference>
<evidence type="ECO:0000313" key="11">
    <source>
        <dbReference type="Proteomes" id="UP001230051"/>
    </source>
</evidence>
<evidence type="ECO:0000256" key="1">
    <source>
        <dbReference type="ARBA" id="ARBA00004180"/>
    </source>
</evidence>
<proteinExistence type="inferred from homology"/>
<dbReference type="GO" id="GO:0015031">
    <property type="term" value="P:protein transport"/>
    <property type="evidence" value="ECO:0007669"/>
    <property type="project" value="UniProtKB-KW"/>
</dbReference>
<comment type="caution">
    <text evidence="10">The sequence shown here is derived from an EMBL/GenBank/DDBJ whole genome shotgun (WGS) entry which is preliminary data.</text>
</comment>
<evidence type="ECO:0000259" key="9">
    <source>
        <dbReference type="PROSITE" id="PS50195"/>
    </source>
</evidence>
<accession>A0AAD8G0V3</accession>
<dbReference type="SUPFAM" id="SSF64268">
    <property type="entry name" value="PX domain"/>
    <property type="match status" value="1"/>
</dbReference>
<evidence type="ECO:0000256" key="3">
    <source>
        <dbReference type="ARBA" id="ARBA00022448"/>
    </source>
</evidence>
<evidence type="ECO:0000256" key="8">
    <source>
        <dbReference type="SAM" id="MobiDB-lite"/>
    </source>
</evidence>
<evidence type="ECO:0000256" key="5">
    <source>
        <dbReference type="ARBA" id="ARBA00023121"/>
    </source>
</evidence>
<dbReference type="EMBL" id="JAGXEW010000019">
    <property type="protein sequence ID" value="KAK1160966.1"/>
    <property type="molecule type" value="Genomic_DNA"/>
</dbReference>
<keyword evidence="6" id="KW-0472">Membrane</keyword>
<evidence type="ECO:0000256" key="2">
    <source>
        <dbReference type="ARBA" id="ARBA00010883"/>
    </source>
</evidence>
<dbReference type="Gene3D" id="3.30.1520.10">
    <property type="entry name" value="Phox-like domain"/>
    <property type="match status" value="1"/>
</dbReference>
<dbReference type="PROSITE" id="PS50195">
    <property type="entry name" value="PX"/>
    <property type="match status" value="1"/>
</dbReference>
<dbReference type="InterPro" id="IPR052467">
    <property type="entry name" value="Sorting_nexin_PX-domain"/>
</dbReference>
<evidence type="ECO:0000313" key="10">
    <source>
        <dbReference type="EMBL" id="KAK1160966.1"/>
    </source>
</evidence>
<dbReference type="AlphaFoldDB" id="A0AAD8G0V3"/>
<reference evidence="10" key="1">
    <citation type="submission" date="2022-02" db="EMBL/GenBank/DDBJ databases">
        <title>Atlantic sturgeon de novo genome assembly.</title>
        <authorList>
            <person name="Stock M."/>
            <person name="Klopp C."/>
            <person name="Guiguen Y."/>
            <person name="Cabau C."/>
            <person name="Parinello H."/>
            <person name="Santidrian Yebra-Pimentel E."/>
            <person name="Kuhl H."/>
            <person name="Dirks R.P."/>
            <person name="Guessner J."/>
            <person name="Wuertz S."/>
            <person name="Du K."/>
            <person name="Schartl M."/>
        </authorList>
    </citation>
    <scope>NUCLEOTIDE SEQUENCE</scope>
    <source>
        <strain evidence="10">STURGEONOMICS-FGT-2020</strain>
        <tissue evidence="10">Whole blood</tissue>
    </source>
</reference>
<comment type="subcellular location">
    <subcellularLocation>
        <location evidence="1">Cytoplasmic vesicle membrane</location>
        <topology evidence="1">Peripheral membrane protein</topology>
        <orientation evidence="1">Cytoplasmic side</orientation>
    </subcellularLocation>
</comment>
<gene>
    <name evidence="10" type="primary">SNX22</name>
    <name evidence="10" type="ORF">AOXY_G19820</name>
</gene>
<dbReference type="PANTHER" id="PTHR15813:SF8">
    <property type="entry name" value="SORTING NEXIN-22"/>
    <property type="match status" value="1"/>
</dbReference>
<keyword evidence="11" id="KW-1185">Reference proteome</keyword>
<keyword evidence="3" id="KW-0813">Transport</keyword>
<dbReference type="GO" id="GO:0030659">
    <property type="term" value="C:cytoplasmic vesicle membrane"/>
    <property type="evidence" value="ECO:0007669"/>
    <property type="project" value="UniProtKB-SubCell"/>
</dbReference>
<feature type="domain" description="PX" evidence="9">
    <location>
        <begin position="1"/>
        <end position="121"/>
    </location>
</feature>
<evidence type="ECO:0000256" key="7">
    <source>
        <dbReference type="ARBA" id="ARBA00023329"/>
    </source>
</evidence>
<feature type="non-terminal residue" evidence="10">
    <location>
        <position position="1"/>
    </location>
</feature>
<keyword evidence="7" id="KW-0968">Cytoplasmic vesicle</keyword>
<sequence length="230" mass="26215">MIEVFIPSLENSAVEGSGKTRTVFRVEVLFNGRKHFVSKRYSEFHALHKKTRLSIPSSIPSTAEKILHTPDFPSKRNPNLRQKPSHQRRQELEDYVQYVLRFNKEVPKEILDFLHVKHFHSVNTSCSLESLNDSYSEDYSCRLLHQRGVVGFSKDPYMLEESSDFLPNVIVDGVLQGLYPGTSESVLLRAQKAGLQQRQSLQPLQKLPELTLVVRGRALTVGWEGGLITV</sequence>
<organism evidence="10 11">
    <name type="scientific">Acipenser oxyrinchus oxyrinchus</name>
    <dbReference type="NCBI Taxonomy" id="40147"/>
    <lineage>
        <taxon>Eukaryota</taxon>
        <taxon>Metazoa</taxon>
        <taxon>Chordata</taxon>
        <taxon>Craniata</taxon>
        <taxon>Vertebrata</taxon>
        <taxon>Euteleostomi</taxon>
        <taxon>Actinopterygii</taxon>
        <taxon>Chondrostei</taxon>
        <taxon>Acipenseriformes</taxon>
        <taxon>Acipenseridae</taxon>
        <taxon>Acipenser</taxon>
    </lineage>
</organism>
<evidence type="ECO:0000256" key="6">
    <source>
        <dbReference type="ARBA" id="ARBA00023136"/>
    </source>
</evidence>
<dbReference type="SMART" id="SM00312">
    <property type="entry name" value="PX"/>
    <property type="match status" value="1"/>
</dbReference>